<protein>
    <submittedName>
        <fullName evidence="2">Uncharacterized protein</fullName>
    </submittedName>
</protein>
<accession>A0AB38LUU3</accession>
<feature type="compositionally biased region" description="Basic and acidic residues" evidence="1">
    <location>
        <begin position="125"/>
        <end position="146"/>
    </location>
</feature>
<comment type="caution">
    <text evidence="2">The sequence shown here is derived from an EMBL/GenBank/DDBJ whole genome shotgun (WGS) entry which is preliminary data.</text>
</comment>
<feature type="region of interest" description="Disordered" evidence="1">
    <location>
        <begin position="82"/>
        <end position="168"/>
    </location>
</feature>
<evidence type="ECO:0000256" key="1">
    <source>
        <dbReference type="SAM" id="MobiDB-lite"/>
    </source>
</evidence>
<dbReference type="AlphaFoldDB" id="A0AB38LUU3"/>
<evidence type="ECO:0000313" key="2">
    <source>
        <dbReference type="EMBL" id="THY72584.1"/>
    </source>
</evidence>
<reference evidence="2 3" key="1">
    <citation type="submission" date="2018-10" db="EMBL/GenBank/DDBJ databases">
        <title>Fifty Aureobasidium pullulans genomes reveal a recombining polyextremotolerant generalist.</title>
        <authorList>
            <person name="Gostincar C."/>
            <person name="Turk M."/>
            <person name="Zajc J."/>
            <person name="Gunde-Cimerman N."/>
        </authorList>
    </citation>
    <scope>NUCLEOTIDE SEQUENCE [LARGE SCALE GENOMIC DNA]</scope>
    <source>
        <strain evidence="2 3">EXF-4256</strain>
    </source>
</reference>
<gene>
    <name evidence="2" type="ORF">D6C94_06595</name>
</gene>
<feature type="region of interest" description="Disordered" evidence="1">
    <location>
        <begin position="1"/>
        <end position="40"/>
    </location>
</feature>
<evidence type="ECO:0000313" key="3">
    <source>
        <dbReference type="Proteomes" id="UP000305064"/>
    </source>
</evidence>
<dbReference type="EMBL" id="QZBJ01000045">
    <property type="protein sequence ID" value="THY72584.1"/>
    <property type="molecule type" value="Genomic_DNA"/>
</dbReference>
<sequence length="277" mass="30076">MSKSKPESLPPAYTDETLRKPETSAAADPPQYSRRTASQEAANLKALKEWAERRDMIVPGAYMETFNIGGKKVVNGQLVEQTSATSHPTTSHHQFPTAAEEKEKLGRQDINHPAVNSGEAGPSNSDDHSSRGFGRRVSEFLKRISPAERAQQRGTAMNAEEDAADAKKYPMSEGTYGWEDYDPNKSLSTLINLPETGVPTKTPKDAEAQAIPIRTPTTSFRGQICGMMAGTKTARSTIARPSMEIQTMYALIVPTAVQAKSITPVAIEEARSICGIP</sequence>
<name>A0AB38LUU3_AURPU</name>
<feature type="compositionally biased region" description="Low complexity" evidence="1">
    <location>
        <begin position="82"/>
        <end position="93"/>
    </location>
</feature>
<organism evidence="2 3">
    <name type="scientific">Aureobasidium pullulans</name>
    <name type="common">Black yeast</name>
    <name type="synonym">Pullularia pullulans</name>
    <dbReference type="NCBI Taxonomy" id="5580"/>
    <lineage>
        <taxon>Eukaryota</taxon>
        <taxon>Fungi</taxon>
        <taxon>Dikarya</taxon>
        <taxon>Ascomycota</taxon>
        <taxon>Pezizomycotina</taxon>
        <taxon>Dothideomycetes</taxon>
        <taxon>Dothideomycetidae</taxon>
        <taxon>Dothideales</taxon>
        <taxon>Saccotheciaceae</taxon>
        <taxon>Aureobasidium</taxon>
    </lineage>
</organism>
<feature type="compositionally biased region" description="Basic and acidic residues" evidence="1">
    <location>
        <begin position="99"/>
        <end position="110"/>
    </location>
</feature>
<dbReference type="Proteomes" id="UP000305064">
    <property type="component" value="Unassembled WGS sequence"/>
</dbReference>
<proteinExistence type="predicted"/>